<keyword evidence="2" id="KW-1185">Reference proteome</keyword>
<dbReference type="GO" id="GO:0016811">
    <property type="term" value="F:hydrolase activity, acting on carbon-nitrogen (but not peptide) bonds, in linear amides"/>
    <property type="evidence" value="ECO:0007669"/>
    <property type="project" value="TreeGrafter"/>
</dbReference>
<dbReference type="Pfam" id="PF02585">
    <property type="entry name" value="PIG-L"/>
    <property type="match status" value="1"/>
</dbReference>
<name>A0A5C6M9C2_9PLAN</name>
<sequence>MSKNVLVVAAHPDDEVLGAGGTIARHVADGDCVRVVFMADGVASRDAGDPEADMRRSEAADAALDILGVRESYHLGFADNSMDETTLLSVVKKLEPVLRKCSPDVIYTHHFGDLNIDHRITQQAVMTICRPQPGEPCREIYGFEVLSSTEWQTVGDRPFLPSLFVDISSFVDRKLKALFAYAEEMRTVPHSRSVEHAELLARHRGHSVGVMHAEAFEVYRIIR</sequence>
<reference evidence="1 2" key="2">
    <citation type="submission" date="2019-08" db="EMBL/GenBank/DDBJ databases">
        <authorList>
            <person name="Henke P."/>
        </authorList>
    </citation>
    <scope>NUCLEOTIDE SEQUENCE [LARGE SCALE GENOMIC DNA]</scope>
    <source>
        <strain evidence="1">Phe10_nw2017</strain>
    </source>
</reference>
<dbReference type="InterPro" id="IPR003737">
    <property type="entry name" value="GlcNAc_PI_deacetylase-related"/>
</dbReference>
<protein>
    <submittedName>
        <fullName evidence="1">LmbE family protein</fullName>
    </submittedName>
</protein>
<dbReference type="Gene3D" id="3.40.50.10320">
    <property type="entry name" value="LmbE-like"/>
    <property type="match status" value="1"/>
</dbReference>
<dbReference type="SUPFAM" id="SSF102588">
    <property type="entry name" value="LmbE-like"/>
    <property type="match status" value="1"/>
</dbReference>
<organism evidence="1 2">
    <name type="scientific">Planctomyces bekefii</name>
    <dbReference type="NCBI Taxonomy" id="1653850"/>
    <lineage>
        <taxon>Bacteria</taxon>
        <taxon>Pseudomonadati</taxon>
        <taxon>Planctomycetota</taxon>
        <taxon>Planctomycetia</taxon>
        <taxon>Planctomycetales</taxon>
        <taxon>Planctomycetaceae</taxon>
        <taxon>Planctomyces</taxon>
    </lineage>
</organism>
<accession>A0A5C6M9C2</accession>
<dbReference type="PANTHER" id="PTHR12993">
    <property type="entry name" value="N-ACETYLGLUCOSAMINYL-PHOSPHATIDYLINOSITOL DE-N-ACETYLASE-RELATED"/>
    <property type="match status" value="1"/>
</dbReference>
<evidence type="ECO:0000313" key="1">
    <source>
        <dbReference type="EMBL" id="TWW09624.1"/>
    </source>
</evidence>
<dbReference type="InterPro" id="IPR024078">
    <property type="entry name" value="LmbE-like_dom_sf"/>
</dbReference>
<dbReference type="Proteomes" id="UP000321083">
    <property type="component" value="Unassembled WGS sequence"/>
</dbReference>
<gene>
    <name evidence="1" type="ORF">E3A20_12490</name>
</gene>
<reference evidence="1 2" key="1">
    <citation type="submission" date="2019-08" db="EMBL/GenBank/DDBJ databases">
        <title>100 year-old enigma solved: identification of Planctomyces bekefii, the type genus and species of the phylum Planctomycetes.</title>
        <authorList>
            <person name="Svetlana D.N."/>
            <person name="Overmann J."/>
        </authorList>
    </citation>
    <scope>NUCLEOTIDE SEQUENCE [LARGE SCALE GENOMIC DNA]</scope>
    <source>
        <strain evidence="1">Phe10_nw2017</strain>
    </source>
</reference>
<proteinExistence type="predicted"/>
<comment type="caution">
    <text evidence="1">The sequence shown here is derived from an EMBL/GenBank/DDBJ whole genome shotgun (WGS) entry which is preliminary data.</text>
</comment>
<dbReference type="AlphaFoldDB" id="A0A5C6M9C2"/>
<evidence type="ECO:0000313" key="2">
    <source>
        <dbReference type="Proteomes" id="UP000321083"/>
    </source>
</evidence>
<dbReference type="PANTHER" id="PTHR12993:SF26">
    <property type="entry name" value="1D-MYO-INOSITOL 2-ACETAMIDO-2-DEOXY-ALPHA-D-GLUCOPYRANOSIDE DEACETYLASE"/>
    <property type="match status" value="1"/>
</dbReference>
<dbReference type="EMBL" id="SRHE01000222">
    <property type="protein sequence ID" value="TWW09624.1"/>
    <property type="molecule type" value="Genomic_DNA"/>
</dbReference>